<dbReference type="SUPFAM" id="SSF53756">
    <property type="entry name" value="UDP-Glycosyltransferase/glycogen phosphorylase"/>
    <property type="match status" value="1"/>
</dbReference>
<dbReference type="Proteomes" id="UP000594463">
    <property type="component" value="Chromosome"/>
</dbReference>
<dbReference type="RefSeq" id="WP_218110935.1">
    <property type="nucleotide sequence ID" value="NZ_CP065383.1"/>
</dbReference>
<keyword evidence="2" id="KW-0808">Transferase</keyword>
<dbReference type="AlphaFoldDB" id="A0A7T1AM57"/>
<dbReference type="Pfam" id="PF00534">
    <property type="entry name" value="Glycos_transf_1"/>
    <property type="match status" value="1"/>
</dbReference>
<dbReference type="PANTHER" id="PTHR43025:SF3">
    <property type="entry name" value="MONOGALACTOSYLDIACYLGLYCEROL SYNTHASE 1, CHLOROPLASTIC"/>
    <property type="match status" value="1"/>
</dbReference>
<reference evidence="2 3" key="1">
    <citation type="journal article" date="2021" name="Nat. Commun.">
        <title>Isolation of a member of the candidate phylum Atribacteria reveals a unique cell membrane structure.</title>
        <authorList>
            <person name="Taiki K."/>
            <person name="Nobu M.K."/>
            <person name="Kusada H."/>
            <person name="Meng X.-Y."/>
            <person name="Hosoki N."/>
            <person name="Uematsu K."/>
            <person name="Yoshioka H."/>
            <person name="Kamagata Y."/>
            <person name="Tamaki H."/>
        </authorList>
    </citation>
    <scope>NUCLEOTIDE SEQUENCE [LARGE SCALE GENOMIC DNA]</scope>
    <source>
        <strain evidence="2 3">RT761</strain>
    </source>
</reference>
<evidence type="ECO:0000259" key="1">
    <source>
        <dbReference type="Pfam" id="PF00534"/>
    </source>
</evidence>
<dbReference type="Gene3D" id="3.40.50.2000">
    <property type="entry name" value="Glycogen Phosphorylase B"/>
    <property type="match status" value="1"/>
</dbReference>
<sequence length="202" mass="22976">MKKDRVRIVPFPIHTRFFKETKNKEEIKEQFRLNENKLTLLFSAGGQGIGKTEEYIKAIYRRDLPVNIIAVCGKNQNLFQSLSFLKNQADTHTNLTVLGYVDYMNVLLSIADLFVSKAGPAAVFESLACGCPIIFTHWVGYNEKGNLDFCIKCEVGWFAPNSEKFLQLLAKIMDQEDLLIRYQMNIENLKATPFIGQLSEGA</sequence>
<accession>A0A7T1AM57</accession>
<dbReference type="EMBL" id="CP065383">
    <property type="protein sequence ID" value="QPM68428.1"/>
    <property type="molecule type" value="Genomic_DNA"/>
</dbReference>
<protein>
    <submittedName>
        <fullName evidence="2">Processive diacylglycerol beta-glucosyltransferase</fullName>
        <ecNumber evidence="2">2.4.1.315</ecNumber>
    </submittedName>
</protein>
<dbReference type="InterPro" id="IPR050519">
    <property type="entry name" value="Glycosyltransf_28_UgtP"/>
</dbReference>
<keyword evidence="3" id="KW-1185">Reference proteome</keyword>
<dbReference type="KEGG" id="alam:RT761_01648"/>
<dbReference type="InterPro" id="IPR001296">
    <property type="entry name" value="Glyco_trans_1"/>
</dbReference>
<evidence type="ECO:0000313" key="2">
    <source>
        <dbReference type="EMBL" id="QPM68428.1"/>
    </source>
</evidence>
<gene>
    <name evidence="2" type="primary">ugtP</name>
    <name evidence="2" type="ORF">RT761_01648</name>
</gene>
<dbReference type="EC" id="2.4.1.315" evidence="2"/>
<feature type="domain" description="Glycosyl transferase family 1" evidence="1">
    <location>
        <begin position="24"/>
        <end position="179"/>
    </location>
</feature>
<dbReference type="GO" id="GO:0016757">
    <property type="term" value="F:glycosyltransferase activity"/>
    <property type="evidence" value="ECO:0007669"/>
    <property type="project" value="UniProtKB-KW"/>
</dbReference>
<name>A0A7T1AM57_ATRLM</name>
<evidence type="ECO:0000313" key="3">
    <source>
        <dbReference type="Proteomes" id="UP000594463"/>
    </source>
</evidence>
<dbReference type="PANTHER" id="PTHR43025">
    <property type="entry name" value="MONOGALACTOSYLDIACYLGLYCEROL SYNTHASE"/>
    <property type="match status" value="1"/>
</dbReference>
<proteinExistence type="predicted"/>
<keyword evidence="2" id="KW-0328">Glycosyltransferase</keyword>
<organism evidence="2 3">
    <name type="scientific">Atribacter laminatus</name>
    <dbReference type="NCBI Taxonomy" id="2847778"/>
    <lineage>
        <taxon>Bacteria</taxon>
        <taxon>Pseudomonadati</taxon>
        <taxon>Atribacterota</taxon>
        <taxon>Atribacteria</taxon>
        <taxon>Atribacterales</taxon>
        <taxon>Atribacteraceae</taxon>
        <taxon>Atribacter</taxon>
    </lineage>
</organism>